<dbReference type="Gene3D" id="3.40.190.170">
    <property type="entry name" value="Bacterial extracellular solute-binding protein, family 7"/>
    <property type="match status" value="1"/>
</dbReference>
<reference evidence="3 4" key="1">
    <citation type="submission" date="2019-01" db="EMBL/GenBank/DDBJ databases">
        <title>Genome sequence of Salinicola endophyticus REST5.</title>
        <authorList>
            <person name="Nascimento F.X."/>
        </authorList>
    </citation>
    <scope>NUCLEOTIDE SEQUENCE [LARGE SCALE GENOMIC DNA]</scope>
    <source>
        <strain evidence="3 4">REST5</strain>
    </source>
</reference>
<keyword evidence="4" id="KW-1185">Reference proteome</keyword>
<name>A0ABY8FIK0_9GAMM</name>
<dbReference type="InterPro" id="IPR018389">
    <property type="entry name" value="DctP_fam"/>
</dbReference>
<accession>A0ABY8FIK0</accession>
<dbReference type="PIRSF" id="PIRSF006470">
    <property type="entry name" value="DctB"/>
    <property type="match status" value="1"/>
</dbReference>
<evidence type="ECO:0000313" key="3">
    <source>
        <dbReference type="EMBL" id="WFF41453.1"/>
    </source>
</evidence>
<gene>
    <name evidence="3" type="ORF">EVC62_08000</name>
</gene>
<dbReference type="InterPro" id="IPR004682">
    <property type="entry name" value="TRAP_DctP"/>
</dbReference>
<evidence type="ECO:0000313" key="4">
    <source>
        <dbReference type="Proteomes" id="UP001321526"/>
    </source>
</evidence>
<dbReference type="PANTHER" id="PTHR33376">
    <property type="match status" value="1"/>
</dbReference>
<dbReference type="EMBL" id="CP035631">
    <property type="protein sequence ID" value="WFF41453.1"/>
    <property type="molecule type" value="Genomic_DNA"/>
</dbReference>
<sequence>MPLSKRRLGGLQQALLAALATGLLAVTSPVNAATTLNLSYNGPPDADKNAVHLFATNLKRLVEEKSDGDIQLKLYPNSMLGEEQERMEQVINTPSLNIASFAGLSPIVPEIYVSAIPFLFEDYQAAHRFFDEGEYWKQVEGALKQRTGAELLGVIEEGGFLDFTNSKRPIHNPDDFKGLRFRAMDPSQVALYEAFGASGTPIPWSDTYMGLKTNVADGQMNPPMYIIMGSLYEVQKYLTLANVQYSDQFLVANGSWYEGLSDADRQALDAAVKEANALNREDVEKRVDARIQFLADQGMEVIEPSAEDLAAFRDKGQPAYIRWLQKDQGIDRQWIETALDDAGQQGLLSQ</sequence>
<evidence type="ECO:0000256" key="1">
    <source>
        <dbReference type="ARBA" id="ARBA00022729"/>
    </source>
</evidence>
<dbReference type="PANTHER" id="PTHR33376:SF18">
    <property type="entry name" value="2,3-DIKETO-L-GULONATE-BINDING PERIPLASMIC PROTEIN YIAO"/>
    <property type="match status" value="1"/>
</dbReference>
<protein>
    <submittedName>
        <fullName evidence="3">TRAP transporter substrate-binding protein DctP</fullName>
    </submittedName>
</protein>
<feature type="chain" id="PRO_5045190369" evidence="2">
    <location>
        <begin position="33"/>
        <end position="350"/>
    </location>
</feature>
<keyword evidence="1 2" id="KW-0732">Signal</keyword>
<evidence type="ECO:0000256" key="2">
    <source>
        <dbReference type="SAM" id="SignalP"/>
    </source>
</evidence>
<dbReference type="Proteomes" id="UP001321526">
    <property type="component" value="Chromosome"/>
</dbReference>
<proteinExistence type="predicted"/>
<dbReference type="InterPro" id="IPR038404">
    <property type="entry name" value="TRAP_DctP_sf"/>
</dbReference>
<dbReference type="CDD" id="cd13677">
    <property type="entry name" value="PBP2_TRAP_SBP_like_6"/>
    <property type="match status" value="1"/>
</dbReference>
<dbReference type="RefSeq" id="WP_110690862.1">
    <property type="nucleotide sequence ID" value="NZ_CP035631.1"/>
</dbReference>
<dbReference type="NCBIfam" id="NF037995">
    <property type="entry name" value="TRAP_S1"/>
    <property type="match status" value="1"/>
</dbReference>
<dbReference type="Pfam" id="PF03480">
    <property type="entry name" value="DctP"/>
    <property type="match status" value="1"/>
</dbReference>
<organism evidence="3 4">
    <name type="scientific">Salinicola endophyticus</name>
    <dbReference type="NCBI Taxonomy" id="1949083"/>
    <lineage>
        <taxon>Bacteria</taxon>
        <taxon>Pseudomonadati</taxon>
        <taxon>Pseudomonadota</taxon>
        <taxon>Gammaproteobacteria</taxon>
        <taxon>Oceanospirillales</taxon>
        <taxon>Halomonadaceae</taxon>
        <taxon>Salinicola</taxon>
    </lineage>
</organism>
<feature type="signal peptide" evidence="2">
    <location>
        <begin position="1"/>
        <end position="32"/>
    </location>
</feature>